<dbReference type="SUPFAM" id="SSF55811">
    <property type="entry name" value="Nudix"/>
    <property type="match status" value="1"/>
</dbReference>
<dbReference type="GO" id="GO:0010945">
    <property type="term" value="F:coenzyme A diphosphatase activity"/>
    <property type="evidence" value="ECO:0007669"/>
    <property type="project" value="InterPro"/>
</dbReference>
<keyword evidence="2" id="KW-1133">Transmembrane helix</keyword>
<proteinExistence type="predicted"/>
<feature type="transmembrane region" description="Helical" evidence="2">
    <location>
        <begin position="507"/>
        <end position="538"/>
    </location>
</feature>
<feature type="compositionally biased region" description="Polar residues" evidence="1">
    <location>
        <begin position="694"/>
        <end position="704"/>
    </location>
</feature>
<dbReference type="InterPro" id="IPR015797">
    <property type="entry name" value="NUDIX_hydrolase-like_dom_sf"/>
</dbReference>
<gene>
    <name evidence="4" type="ORF">Q4I28_001166</name>
</gene>
<feature type="domain" description="Nudix hydrolase" evidence="3">
    <location>
        <begin position="131"/>
        <end position="277"/>
    </location>
</feature>
<feature type="compositionally biased region" description="Low complexity" evidence="1">
    <location>
        <begin position="77"/>
        <end position="89"/>
    </location>
</feature>
<evidence type="ECO:0000313" key="5">
    <source>
        <dbReference type="Proteomes" id="UP001501274"/>
    </source>
</evidence>
<name>A0AAW3C481_9TRYP</name>
<feature type="region of interest" description="Disordered" evidence="1">
    <location>
        <begin position="311"/>
        <end position="352"/>
    </location>
</feature>
<organism evidence="4 5">
    <name type="scientific">Leishmania naiffi</name>
    <dbReference type="NCBI Taxonomy" id="5678"/>
    <lineage>
        <taxon>Eukaryota</taxon>
        <taxon>Discoba</taxon>
        <taxon>Euglenozoa</taxon>
        <taxon>Kinetoplastea</taxon>
        <taxon>Metakinetoplastina</taxon>
        <taxon>Trypanosomatida</taxon>
        <taxon>Trypanosomatidae</taxon>
        <taxon>Leishmaniinae</taxon>
        <taxon>Leishmania</taxon>
        <taxon>Leishmania naiffi species complex</taxon>
    </lineage>
</organism>
<evidence type="ECO:0000313" key="4">
    <source>
        <dbReference type="EMBL" id="KAL0529587.1"/>
    </source>
</evidence>
<dbReference type="PANTHER" id="PTHR12992">
    <property type="entry name" value="NUDIX HYDROLASE"/>
    <property type="match status" value="1"/>
</dbReference>
<feature type="region of interest" description="Disordered" evidence="1">
    <location>
        <begin position="804"/>
        <end position="831"/>
    </location>
</feature>
<dbReference type="EMBL" id="JBAMZN010000008">
    <property type="protein sequence ID" value="KAL0529587.1"/>
    <property type="molecule type" value="Genomic_DNA"/>
</dbReference>
<keyword evidence="2" id="KW-0472">Membrane</keyword>
<dbReference type="InterPro" id="IPR045121">
    <property type="entry name" value="CoAse"/>
</dbReference>
<dbReference type="InterPro" id="IPR000086">
    <property type="entry name" value="NUDIX_hydrolase_dom"/>
</dbReference>
<comment type="caution">
    <text evidence="4">The sequence shown here is derived from an EMBL/GenBank/DDBJ whole genome shotgun (WGS) entry which is preliminary data.</text>
</comment>
<evidence type="ECO:0000256" key="2">
    <source>
        <dbReference type="SAM" id="Phobius"/>
    </source>
</evidence>
<feature type="region of interest" description="Disordered" evidence="1">
    <location>
        <begin position="680"/>
        <end position="713"/>
    </location>
</feature>
<dbReference type="Pfam" id="PF00293">
    <property type="entry name" value="NUDIX"/>
    <property type="match status" value="1"/>
</dbReference>
<feature type="region of interest" description="Disordered" evidence="1">
    <location>
        <begin position="69"/>
        <end position="89"/>
    </location>
</feature>
<dbReference type="AlphaFoldDB" id="A0AAW3C481"/>
<accession>A0AAW3C481</accession>
<keyword evidence="5" id="KW-1185">Reference proteome</keyword>
<dbReference type="PANTHER" id="PTHR12992:SF44">
    <property type="entry name" value="NUDIX HYDROLASE DOMAIN-CONTAINING PROTEIN"/>
    <property type="match status" value="1"/>
</dbReference>
<keyword evidence="2" id="KW-0812">Transmembrane</keyword>
<dbReference type="Proteomes" id="UP001501274">
    <property type="component" value="Unassembled WGS sequence"/>
</dbReference>
<reference evidence="4 5" key="1">
    <citation type="submission" date="2024-02" db="EMBL/GenBank/DDBJ databases">
        <title>FIRST GENOME SEQUENCES OF Leishmania (Viannia) shawi, Leishmania (Viannia) lindenbergi AND Leishmania (Viannia) utingensis.</title>
        <authorList>
            <person name="Resadore F."/>
            <person name="Custodio M.G.F."/>
            <person name="Boite M.C."/>
            <person name="Cupolillo E."/>
            <person name="Ferreira G.E.M."/>
        </authorList>
    </citation>
    <scope>NUCLEOTIDE SEQUENCE [LARGE SCALE GENOMIC DNA]</scope>
    <source>
        <strain evidence="4 5">MDAS/BR/1979/M5533</strain>
    </source>
</reference>
<feature type="compositionally biased region" description="Basic and acidic residues" evidence="1">
    <location>
        <begin position="326"/>
        <end position="345"/>
    </location>
</feature>
<evidence type="ECO:0000259" key="3">
    <source>
        <dbReference type="PROSITE" id="PS51462"/>
    </source>
</evidence>
<dbReference type="PROSITE" id="PS51462">
    <property type="entry name" value="NUDIX"/>
    <property type="match status" value="1"/>
</dbReference>
<protein>
    <submittedName>
        <fullName evidence="4">NUDIX domain containing protein</fullName>
    </submittedName>
</protein>
<sequence length="831" mass="90229">MPSGIPSVDLALLTHVTQRLAECRLHAYRPGSHRSAAALVLRFDDDTQRTLTRELSTFRAATARRACAGSDLTETKASGAASSSRGGGLSSSFFSSAATSAASSASLSRDLTRDGRTEPLEFFRYLEHHHHFHHHSVDFVDTDAPSSLQLLFLKRRNMEARWWSGQIVFPGGRRDPDDDDDFDTVCRGTYEKIGFPLHHHREFLCLGRLPDYRLHGRLGSSRSFVQARFVFLHVGDITPTVQLAAHEVESARWVPLRVLTAAHVRRGRVVHPLQSFVNLQDADARLLLGEVFPNTFLSFSSSLLPGIPVLSSSSSSSPPTTADGTEADRNGCRDDRGRSRTREDASSASPQSPPWHVWGLTLRTANELLALGNRQAFDWPLVESNSRLLQYGVLFPIHGYYELLYQLYWWRTWLLAKMRLRRRGASVSGRCEASTSDEQHSSRALNGLRSESLLSKPLSPLSREQQWWRCVRCDSSMERRYAVLPASADALLLAVPETPATVHVVSFAALLSIVVVVLYTVATVIVSACAAAGAALGLEVTLNREARRRAASGAADLGSPENAAAGSSAVSSAVDDAAPYGELGISRSWWPRWLRDDRPPHWGTTAEEAVLSAELRSSTEALHEEPYLRGESAMPPEMMDWARVAAEMAAVPQQLTGEALTGMHPTPSDAGVGAETRTVSPSQATMTPPHPHLTTFSANSTASGTHRERGSVGDEWATGKWRGEVRPATVGVAVPAEIDAAAAAAAVAAEDVSALGYNEELEAILHRYRPEVSANQSHAFLSHVGQALDGHSTTRMLRSGAEVEVAAESRSGTTPSSYHRGAGSTEEGKAG</sequence>
<dbReference type="Gene3D" id="3.90.79.10">
    <property type="entry name" value="Nucleoside Triphosphate Pyrophosphohydrolase"/>
    <property type="match status" value="1"/>
</dbReference>
<evidence type="ECO:0000256" key="1">
    <source>
        <dbReference type="SAM" id="MobiDB-lite"/>
    </source>
</evidence>